<dbReference type="AlphaFoldDB" id="A0A8J7S153"/>
<dbReference type="EMBL" id="JAGMWN010000008">
    <property type="protein sequence ID" value="MBP5858437.1"/>
    <property type="molecule type" value="Genomic_DNA"/>
</dbReference>
<name>A0A8J7S153_9PROT</name>
<evidence type="ECO:0000256" key="3">
    <source>
        <dbReference type="ARBA" id="ARBA00022840"/>
    </source>
</evidence>
<dbReference type="RefSeq" id="WP_210683025.1">
    <property type="nucleotide sequence ID" value="NZ_JAGMWN010000008.1"/>
</dbReference>
<evidence type="ECO:0000313" key="6">
    <source>
        <dbReference type="Proteomes" id="UP000672602"/>
    </source>
</evidence>
<keyword evidence="2" id="KW-0378">Hydrolase</keyword>
<dbReference type="GO" id="GO:0016787">
    <property type="term" value="F:hydrolase activity"/>
    <property type="evidence" value="ECO:0007669"/>
    <property type="project" value="UniProtKB-KW"/>
</dbReference>
<gene>
    <name evidence="5" type="ORF">KAJ83_15560</name>
</gene>
<dbReference type="PANTHER" id="PTHR34698">
    <property type="entry name" value="5-OXOPROLINASE SUBUNIT B"/>
    <property type="match status" value="1"/>
</dbReference>
<dbReference type="SUPFAM" id="SSF50891">
    <property type="entry name" value="Cyclophilin-like"/>
    <property type="match status" value="1"/>
</dbReference>
<evidence type="ECO:0000256" key="1">
    <source>
        <dbReference type="ARBA" id="ARBA00022741"/>
    </source>
</evidence>
<dbReference type="PANTHER" id="PTHR34698:SF2">
    <property type="entry name" value="5-OXOPROLINASE SUBUNIT B"/>
    <property type="match status" value="1"/>
</dbReference>
<keyword evidence="1" id="KW-0547">Nucleotide-binding</keyword>
<protein>
    <submittedName>
        <fullName evidence="5">Carboxyltransferase domain-containing protein</fullName>
    </submittedName>
</protein>
<sequence>MQSRYSFGGDEHIFVETDEEMSLDAFFKALSVCNAIREAAIDGVTEVCPANAGFQVKYDPDVIKPDDMMARIKEFDADADDAEKRIDTRIIEFPVYYQDPWTHETLMRFRDRHQDPGGTDLDYAARINGYDSAEAFIQAHHEAPWFVSMVGFVSGLPFLYQLVERERQLQVPKYVRPRTDTPKQTVGYGGCFSCVYSVRGAGGYQMFGITPMTIFDPKQETNYLRDFMVFHKPGDIVKFTPIDREEYDHILGEVEANRYEPKIRPVEFDLAAFNADMKGVNAKLMGALNDG</sequence>
<dbReference type="Proteomes" id="UP000672602">
    <property type="component" value="Unassembled WGS sequence"/>
</dbReference>
<dbReference type="InterPro" id="IPR003833">
    <property type="entry name" value="CT_C_D"/>
</dbReference>
<reference evidence="5" key="1">
    <citation type="submission" date="2021-04" db="EMBL/GenBank/DDBJ databases">
        <authorList>
            <person name="Zhang D.-C."/>
        </authorList>
    </citation>
    <scope>NUCLEOTIDE SEQUENCE</scope>
    <source>
        <strain evidence="5">CGMCC 1.15697</strain>
    </source>
</reference>
<feature type="domain" description="Carboxyltransferase" evidence="4">
    <location>
        <begin position="3"/>
        <end position="225"/>
    </location>
</feature>
<evidence type="ECO:0000259" key="4">
    <source>
        <dbReference type="SMART" id="SM00796"/>
    </source>
</evidence>
<dbReference type="Gene3D" id="2.40.100.10">
    <property type="entry name" value="Cyclophilin-like"/>
    <property type="match status" value="1"/>
</dbReference>
<evidence type="ECO:0000313" key="5">
    <source>
        <dbReference type="EMBL" id="MBP5858437.1"/>
    </source>
</evidence>
<dbReference type="Gene3D" id="3.30.1360.40">
    <property type="match status" value="1"/>
</dbReference>
<organism evidence="5 6">
    <name type="scientific">Marivibrio halodurans</name>
    <dbReference type="NCBI Taxonomy" id="2039722"/>
    <lineage>
        <taxon>Bacteria</taxon>
        <taxon>Pseudomonadati</taxon>
        <taxon>Pseudomonadota</taxon>
        <taxon>Alphaproteobacteria</taxon>
        <taxon>Rhodospirillales</taxon>
        <taxon>Rhodospirillaceae</taxon>
        <taxon>Marivibrio</taxon>
    </lineage>
</organism>
<accession>A0A8J7S153</accession>
<keyword evidence="6" id="KW-1185">Reference proteome</keyword>
<dbReference type="InterPro" id="IPR010016">
    <property type="entry name" value="PxpB"/>
</dbReference>
<dbReference type="SMART" id="SM00796">
    <property type="entry name" value="AHS1"/>
    <property type="match status" value="1"/>
</dbReference>
<dbReference type="GO" id="GO:0005524">
    <property type="term" value="F:ATP binding"/>
    <property type="evidence" value="ECO:0007669"/>
    <property type="project" value="UniProtKB-KW"/>
</dbReference>
<comment type="caution">
    <text evidence="5">The sequence shown here is derived from an EMBL/GenBank/DDBJ whole genome shotgun (WGS) entry which is preliminary data.</text>
</comment>
<keyword evidence="3" id="KW-0067">ATP-binding</keyword>
<dbReference type="Pfam" id="PF02682">
    <property type="entry name" value="CT_C_D"/>
    <property type="match status" value="1"/>
</dbReference>
<dbReference type="InterPro" id="IPR029000">
    <property type="entry name" value="Cyclophilin-like_dom_sf"/>
</dbReference>
<proteinExistence type="predicted"/>
<dbReference type="SUPFAM" id="SSF160467">
    <property type="entry name" value="PH0987 N-terminal domain-like"/>
    <property type="match status" value="1"/>
</dbReference>
<evidence type="ECO:0000256" key="2">
    <source>
        <dbReference type="ARBA" id="ARBA00022801"/>
    </source>
</evidence>